<protein>
    <submittedName>
        <fullName evidence="1">Uncharacterized protein</fullName>
    </submittedName>
</protein>
<sequence length="85" mass="10206">MAKEIETRKKAIQELTSRGWLTWYPAKVRFKQNDIFGIIDLLALKRGKMRYIQLTTSSNVARQRKKILDLFKKKKVKLLVEIWVW</sequence>
<evidence type="ECO:0000313" key="1">
    <source>
        <dbReference type="EMBL" id="PJA84289.1"/>
    </source>
</evidence>
<evidence type="ECO:0000313" key="2">
    <source>
        <dbReference type="Proteomes" id="UP000231034"/>
    </source>
</evidence>
<reference evidence="2" key="1">
    <citation type="submission" date="2017-09" db="EMBL/GenBank/DDBJ databases">
        <title>Depth-based differentiation of microbial function through sediment-hosted aquifers and enrichment of novel symbionts in the deep terrestrial subsurface.</title>
        <authorList>
            <person name="Probst A.J."/>
            <person name="Ladd B."/>
            <person name="Jarett J.K."/>
            <person name="Geller-Mcgrath D.E."/>
            <person name="Sieber C.M.K."/>
            <person name="Emerson J.B."/>
            <person name="Anantharaman K."/>
            <person name="Thomas B.C."/>
            <person name="Malmstrom R."/>
            <person name="Stieglmeier M."/>
            <person name="Klingl A."/>
            <person name="Woyke T."/>
            <person name="Ryan C.M."/>
            <person name="Banfield J.F."/>
        </authorList>
    </citation>
    <scope>NUCLEOTIDE SEQUENCE [LARGE SCALE GENOMIC DNA]</scope>
</reference>
<dbReference type="EMBL" id="PFVR01000051">
    <property type="protein sequence ID" value="PJA84289.1"/>
    <property type="molecule type" value="Genomic_DNA"/>
</dbReference>
<gene>
    <name evidence="1" type="ORF">CO145_01490</name>
</gene>
<name>A0A2M7Z530_9BACT</name>
<organism evidence="1 2">
    <name type="scientific">Candidatus Nealsonbacteria bacterium CG_4_9_14_3_um_filter_37_13</name>
    <dbReference type="NCBI Taxonomy" id="1974695"/>
    <lineage>
        <taxon>Bacteria</taxon>
        <taxon>Candidatus Nealsoniibacteriota</taxon>
    </lineage>
</organism>
<accession>A0A2M7Z530</accession>
<dbReference type="Proteomes" id="UP000231034">
    <property type="component" value="Unassembled WGS sequence"/>
</dbReference>
<comment type="caution">
    <text evidence="1">The sequence shown here is derived from an EMBL/GenBank/DDBJ whole genome shotgun (WGS) entry which is preliminary data.</text>
</comment>
<proteinExistence type="predicted"/>
<dbReference type="AlphaFoldDB" id="A0A2M7Z530"/>